<organism evidence="2 3">
    <name type="scientific">Remersonia thermophila</name>
    <dbReference type="NCBI Taxonomy" id="72144"/>
    <lineage>
        <taxon>Eukaryota</taxon>
        <taxon>Fungi</taxon>
        <taxon>Dikarya</taxon>
        <taxon>Ascomycota</taxon>
        <taxon>Pezizomycotina</taxon>
        <taxon>Sordariomycetes</taxon>
        <taxon>Sordariomycetidae</taxon>
        <taxon>Sordariales</taxon>
        <taxon>Sordariales incertae sedis</taxon>
        <taxon>Remersonia</taxon>
    </lineage>
</organism>
<feature type="region of interest" description="Disordered" evidence="1">
    <location>
        <begin position="273"/>
        <end position="335"/>
    </location>
</feature>
<protein>
    <submittedName>
        <fullName evidence="2">Uncharacterized protein</fullName>
    </submittedName>
</protein>
<evidence type="ECO:0000313" key="2">
    <source>
        <dbReference type="EMBL" id="KAL2270192.1"/>
    </source>
</evidence>
<dbReference type="GeneID" id="98123283"/>
<dbReference type="RefSeq" id="XP_070868916.1">
    <property type="nucleotide sequence ID" value="XM_071008639.1"/>
</dbReference>
<dbReference type="EMBL" id="JAZGUE010000002">
    <property type="protein sequence ID" value="KAL2270192.1"/>
    <property type="molecule type" value="Genomic_DNA"/>
</dbReference>
<feature type="compositionally biased region" description="Low complexity" evidence="1">
    <location>
        <begin position="300"/>
        <end position="315"/>
    </location>
</feature>
<name>A0ABR4DIT4_9PEZI</name>
<accession>A0ABR4DIT4</accession>
<proteinExistence type="predicted"/>
<feature type="compositionally biased region" description="Basic and acidic residues" evidence="1">
    <location>
        <begin position="228"/>
        <end position="247"/>
    </location>
</feature>
<feature type="compositionally biased region" description="Basic and acidic residues" evidence="1">
    <location>
        <begin position="326"/>
        <end position="335"/>
    </location>
</feature>
<dbReference type="Proteomes" id="UP001600064">
    <property type="component" value="Unassembled WGS sequence"/>
</dbReference>
<gene>
    <name evidence="2" type="ORF">VTJ83DRAFT_2376</name>
</gene>
<sequence length="445" mass="49561">MAAVAPMDLVVEGDAGPIPLRCTICPKKPNFSDLSHLLTHISSKSHLAHRFKTELKARDDRGALEEVRQYDSWCERYGINGLLAERLAAKEKKKSGRRGRPASADTKAAAAAGFHTFVKTEPDDYRAMGHWAPIPGGYHHAHPEPFNTPSYPAPVMKRSRSDQSDPTTPENEPRLKFYRRWPSETATMDSAIPSDLPSEATEADEDNESSKLKGVKYPGMGLFDSADETQRRMRNQRKDESVLRQMEETSSCIAPNEFVWTEDGEFQRIRDIYSTPSVEGTPDRELEDEEKQKPKRGRRPAAAASKSARARVSSRTTRQTIKNKRGRQDNDGDVIHESADGYDIFRDSPKASKSAWTKLMSYVTSRETAAATMFASQPPLSGAPYFHAQHTMGPGTFNPLNGTKPSPPTFQGMNAMNLGTMSYNNFNGPFAPDAPHEAVEHDYDI</sequence>
<keyword evidence="3" id="KW-1185">Reference proteome</keyword>
<evidence type="ECO:0000256" key="1">
    <source>
        <dbReference type="SAM" id="MobiDB-lite"/>
    </source>
</evidence>
<evidence type="ECO:0000313" key="3">
    <source>
        <dbReference type="Proteomes" id="UP001600064"/>
    </source>
</evidence>
<feature type="region of interest" description="Disordered" evidence="1">
    <location>
        <begin position="140"/>
        <end position="248"/>
    </location>
</feature>
<comment type="caution">
    <text evidence="2">The sequence shown here is derived from an EMBL/GenBank/DDBJ whole genome shotgun (WGS) entry which is preliminary data.</text>
</comment>
<reference evidence="2 3" key="1">
    <citation type="journal article" date="2024" name="Commun. Biol.">
        <title>Comparative genomic analysis of thermophilic fungi reveals convergent evolutionary adaptations and gene losses.</title>
        <authorList>
            <person name="Steindorff A.S."/>
            <person name="Aguilar-Pontes M.V."/>
            <person name="Robinson A.J."/>
            <person name="Andreopoulos B."/>
            <person name="LaButti K."/>
            <person name="Kuo A."/>
            <person name="Mondo S."/>
            <person name="Riley R."/>
            <person name="Otillar R."/>
            <person name="Haridas S."/>
            <person name="Lipzen A."/>
            <person name="Grimwood J."/>
            <person name="Schmutz J."/>
            <person name="Clum A."/>
            <person name="Reid I.D."/>
            <person name="Moisan M.C."/>
            <person name="Butler G."/>
            <person name="Nguyen T.T.M."/>
            <person name="Dewar K."/>
            <person name="Conant G."/>
            <person name="Drula E."/>
            <person name="Henrissat B."/>
            <person name="Hansel C."/>
            <person name="Singer S."/>
            <person name="Hutchinson M.I."/>
            <person name="de Vries R.P."/>
            <person name="Natvig D.O."/>
            <person name="Powell A.J."/>
            <person name="Tsang A."/>
            <person name="Grigoriev I.V."/>
        </authorList>
    </citation>
    <scope>NUCLEOTIDE SEQUENCE [LARGE SCALE GENOMIC DNA]</scope>
    <source>
        <strain evidence="2 3">ATCC 22073</strain>
    </source>
</reference>